<name>A0AAV5QQA9_9ASCO</name>
<proteinExistence type="predicted"/>
<sequence length="813" mass="90618">MTADYQQFQSLLVDTVIFWESDNSSRASSKPQMFFRRKGKSKAKTEEKSADSIKDKSQESQQQPQKISHSQQQQQQPEENKAMSGKAQPPNGYQSTQTGQGFENTPRQESHKSVMAQYDLDDSYGLLVPGPRFQTSQNSFSNPSVSSTNISDNGSINTQDALQLISKGVKLDHTDIFVPRPTPTGNSPISCLTPAAQSLNSFNNLSFAGQDIFSGHMSTENFKSVNKSSKANGETTRNHHVNRSTPNLQSPIKQKQDNLKKDSRKNKSNNSFFKRLSKLSFSSSSIFEQMSPPPLPQSKSDDSIINSERKAKFNSNPELLNSMKVENITVLNLQNTKRETKRLSKRQQNKLKRQSLKQQQLELKEYYKTHQEIPSVPPAFLLTPNPVERKIPATVLTKAEKTYPQTVKRASMQTNSHIVTPNPTPKTELSKTSTAKRLAVNHELTGPMPTPEELTKKSTIISKKYIPGPSDKLGTSKIDDVLSIENPDSHNTCPPTPPPHASLPSYIRADSSAGQEFEDQIYQEQHFMNGEQNGEVNNDGVYYTNELYTLSEKSVENSINNTHSRNISNSSRNVAAGPNEGVFLTPMPIPQKQNVDKTQMATYIYSRTSSVDNLNNPVLMDYSSASMHSSDFFSASSGSEDELDVVSNSKPKFVVTKREQSKRTPVQQHDYDILDDIVEFDNDEEQEPRTMSTALGNALNYPSCILEINKTPELPGYPAPVLPVEASLSQQDYTSTPQQPNYSAPSVPLNMIPVPIPVKDRVPYDGGINLDDLKLIKDGHYYKNLVRMGSGKSFSSTKVRIDFSSESNGSDDF</sequence>
<evidence type="ECO:0000313" key="2">
    <source>
        <dbReference type="EMBL" id="GMM37098.1"/>
    </source>
</evidence>
<dbReference type="AlphaFoldDB" id="A0AAV5QQA9"/>
<feature type="region of interest" description="Disordered" evidence="1">
    <location>
        <begin position="21"/>
        <end position="111"/>
    </location>
</feature>
<accession>A0AAV5QQA9</accession>
<dbReference type="EMBL" id="BTFZ01000011">
    <property type="protein sequence ID" value="GMM37098.1"/>
    <property type="molecule type" value="Genomic_DNA"/>
</dbReference>
<dbReference type="GeneID" id="90075073"/>
<feature type="compositionally biased region" description="Low complexity" evidence="1">
    <location>
        <begin position="60"/>
        <end position="76"/>
    </location>
</feature>
<gene>
    <name evidence="2" type="ORF">DASC09_044230</name>
</gene>
<feature type="compositionally biased region" description="Low complexity" evidence="1">
    <location>
        <begin position="136"/>
        <end position="151"/>
    </location>
</feature>
<reference evidence="2 3" key="1">
    <citation type="journal article" date="2023" name="Elife">
        <title>Identification of key yeast species and microbe-microbe interactions impacting larval growth of Drosophila in the wild.</title>
        <authorList>
            <person name="Mure A."/>
            <person name="Sugiura Y."/>
            <person name="Maeda R."/>
            <person name="Honda K."/>
            <person name="Sakurai N."/>
            <person name="Takahashi Y."/>
            <person name="Watada M."/>
            <person name="Katoh T."/>
            <person name="Gotoh A."/>
            <person name="Gotoh Y."/>
            <person name="Taniguchi I."/>
            <person name="Nakamura K."/>
            <person name="Hayashi T."/>
            <person name="Katayama T."/>
            <person name="Uemura T."/>
            <person name="Hattori Y."/>
        </authorList>
    </citation>
    <scope>NUCLEOTIDE SEQUENCE [LARGE SCALE GENOMIC DNA]</scope>
    <source>
        <strain evidence="2 3">SC-9</strain>
    </source>
</reference>
<feature type="region of interest" description="Disordered" evidence="1">
    <location>
        <begin position="223"/>
        <end position="271"/>
    </location>
</feature>
<dbReference type="Proteomes" id="UP001360560">
    <property type="component" value="Unassembled WGS sequence"/>
</dbReference>
<feature type="compositionally biased region" description="Polar residues" evidence="1">
    <location>
        <begin position="243"/>
        <end position="253"/>
    </location>
</feature>
<protein>
    <submittedName>
        <fullName evidence="2">Uncharacterized protein</fullName>
    </submittedName>
</protein>
<organism evidence="2 3">
    <name type="scientific">Saccharomycopsis crataegensis</name>
    <dbReference type="NCBI Taxonomy" id="43959"/>
    <lineage>
        <taxon>Eukaryota</taxon>
        <taxon>Fungi</taxon>
        <taxon>Dikarya</taxon>
        <taxon>Ascomycota</taxon>
        <taxon>Saccharomycotina</taxon>
        <taxon>Saccharomycetes</taxon>
        <taxon>Saccharomycopsidaceae</taxon>
        <taxon>Saccharomycopsis</taxon>
    </lineage>
</organism>
<feature type="compositionally biased region" description="Polar residues" evidence="1">
    <location>
        <begin position="223"/>
        <end position="235"/>
    </location>
</feature>
<comment type="caution">
    <text evidence="2">The sequence shown here is derived from an EMBL/GenBank/DDBJ whole genome shotgun (WGS) entry which is preliminary data.</text>
</comment>
<feature type="region of interest" description="Disordered" evidence="1">
    <location>
        <begin position="127"/>
        <end position="153"/>
    </location>
</feature>
<feature type="compositionally biased region" description="Basic and acidic residues" evidence="1">
    <location>
        <begin position="43"/>
        <end position="58"/>
    </location>
</feature>
<evidence type="ECO:0000256" key="1">
    <source>
        <dbReference type="SAM" id="MobiDB-lite"/>
    </source>
</evidence>
<feature type="compositionally biased region" description="Polar residues" evidence="1">
    <location>
        <begin position="91"/>
        <end position="105"/>
    </location>
</feature>
<dbReference type="RefSeq" id="XP_064854094.1">
    <property type="nucleotide sequence ID" value="XM_064998022.1"/>
</dbReference>
<keyword evidence="3" id="KW-1185">Reference proteome</keyword>
<feature type="compositionally biased region" description="Polar residues" evidence="1">
    <location>
        <begin position="21"/>
        <end position="31"/>
    </location>
</feature>
<evidence type="ECO:0000313" key="3">
    <source>
        <dbReference type="Proteomes" id="UP001360560"/>
    </source>
</evidence>